<protein>
    <recommendedName>
        <fullName evidence="3">HAT C-terminal dimerisation domain-containing protein</fullName>
    </recommendedName>
</protein>
<proteinExistence type="predicted"/>
<gene>
    <name evidence="1" type="ORF">M9Y10_006455</name>
</gene>
<organism evidence="1 2">
    <name type="scientific">Tritrichomonas musculus</name>
    <dbReference type="NCBI Taxonomy" id="1915356"/>
    <lineage>
        <taxon>Eukaryota</taxon>
        <taxon>Metamonada</taxon>
        <taxon>Parabasalia</taxon>
        <taxon>Tritrichomonadida</taxon>
        <taxon>Tritrichomonadidae</taxon>
        <taxon>Tritrichomonas</taxon>
    </lineage>
</organism>
<evidence type="ECO:0008006" key="3">
    <source>
        <dbReference type="Google" id="ProtNLM"/>
    </source>
</evidence>
<accession>A0ABR2JE84</accession>
<keyword evidence="2" id="KW-1185">Reference proteome</keyword>
<dbReference type="EMBL" id="JAPFFF010000012">
    <property type="protein sequence ID" value="KAK8876260.1"/>
    <property type="molecule type" value="Genomic_DNA"/>
</dbReference>
<name>A0ABR2JE84_9EUKA</name>
<reference evidence="1 2" key="1">
    <citation type="submission" date="2024-04" db="EMBL/GenBank/DDBJ databases">
        <title>Tritrichomonas musculus Genome.</title>
        <authorList>
            <person name="Alves-Ferreira E."/>
            <person name="Grigg M."/>
            <person name="Lorenzi H."/>
            <person name="Galac M."/>
        </authorList>
    </citation>
    <scope>NUCLEOTIDE SEQUENCE [LARGE SCALE GENOMIC DNA]</scope>
    <source>
        <strain evidence="1 2">EAF2021</strain>
    </source>
</reference>
<dbReference type="Proteomes" id="UP001470230">
    <property type="component" value="Unassembled WGS sequence"/>
</dbReference>
<sequence>MRNKFDKEVEFFSNFSDVFNHVCPKLNLDVTSVFNSFETLLIHYIPNDESVHNFPRARDIKTCMNKHSGDLESYILISRFIKILQTLPLSESAAERIFARMRDIIKEKQTRSQIILIFKGVV</sequence>
<evidence type="ECO:0000313" key="2">
    <source>
        <dbReference type="Proteomes" id="UP001470230"/>
    </source>
</evidence>
<comment type="caution">
    <text evidence="1">The sequence shown here is derived from an EMBL/GenBank/DDBJ whole genome shotgun (WGS) entry which is preliminary data.</text>
</comment>
<evidence type="ECO:0000313" key="1">
    <source>
        <dbReference type="EMBL" id="KAK8876260.1"/>
    </source>
</evidence>